<evidence type="ECO:0000313" key="1">
    <source>
        <dbReference type="EMBL" id="SFQ17490.1"/>
    </source>
</evidence>
<dbReference type="Proteomes" id="UP000199137">
    <property type="component" value="Unassembled WGS sequence"/>
</dbReference>
<protein>
    <submittedName>
        <fullName evidence="1">Uncharacterized protein</fullName>
    </submittedName>
</protein>
<dbReference type="AlphaFoldDB" id="A0A1I5WCP2"/>
<organism evidence="1 2">
    <name type="scientific">Amycolatopsis rubida</name>
    <dbReference type="NCBI Taxonomy" id="112413"/>
    <lineage>
        <taxon>Bacteria</taxon>
        <taxon>Bacillati</taxon>
        <taxon>Actinomycetota</taxon>
        <taxon>Actinomycetes</taxon>
        <taxon>Pseudonocardiales</taxon>
        <taxon>Pseudonocardiaceae</taxon>
        <taxon>Amycolatopsis</taxon>
    </lineage>
</organism>
<gene>
    <name evidence="1" type="ORF">SAMN05421854_109164</name>
</gene>
<accession>A0A1I5WCP2</accession>
<dbReference type="EMBL" id="FOWC01000009">
    <property type="protein sequence ID" value="SFQ17490.1"/>
    <property type="molecule type" value="Genomic_DNA"/>
</dbReference>
<evidence type="ECO:0000313" key="2">
    <source>
        <dbReference type="Proteomes" id="UP000199137"/>
    </source>
</evidence>
<name>A0A1I5WCP2_9PSEU</name>
<proteinExistence type="predicted"/>
<reference evidence="1 2" key="1">
    <citation type="submission" date="2016-10" db="EMBL/GenBank/DDBJ databases">
        <authorList>
            <person name="de Groot N.N."/>
        </authorList>
    </citation>
    <scope>NUCLEOTIDE SEQUENCE [LARGE SCALE GENOMIC DNA]</scope>
    <source>
        <strain evidence="1 2">DSM 44637</strain>
    </source>
</reference>
<sequence>MLAAGVRLADCAVWSTGGEKLTSPKATTRIASSVETDRDVK</sequence>